<dbReference type="InterPro" id="IPR004449">
    <property type="entry name" value="SixA"/>
</dbReference>
<dbReference type="RefSeq" id="WP_192542332.1">
    <property type="nucleotide sequence ID" value="NZ_JBQDLW010000118.1"/>
</dbReference>
<dbReference type="EMBL" id="RRZA01000050">
    <property type="protein sequence ID" value="MBE0458716.1"/>
    <property type="molecule type" value="Genomic_DNA"/>
</dbReference>
<dbReference type="SUPFAM" id="SSF53254">
    <property type="entry name" value="Phosphoglycerate mutase-like"/>
    <property type="match status" value="1"/>
</dbReference>
<name>A0ABR9FPH8_9GAMM</name>
<dbReference type="Pfam" id="PF00300">
    <property type="entry name" value="His_Phos_1"/>
    <property type="match status" value="1"/>
</dbReference>
<accession>A0ABR9FPH8</accession>
<sequence length="158" mass="17289">MKTILIMRHGEATPMQADDASRNLTSVGQQQAEKMGLWLQASHAPNALLVSPYIRAQQTAAGVKKHNAFLFEETCADIVPEGNPQIAGDYLETLIAMHPECDTWLVVAHMPIVSYLVDQLSAGNMPIFNTGAVAVISYDENNQKSQYLSIHAPNNVEV</sequence>
<evidence type="ECO:0000313" key="1">
    <source>
        <dbReference type="EMBL" id="MBE0458716.1"/>
    </source>
</evidence>
<dbReference type="Gene3D" id="3.40.50.1240">
    <property type="entry name" value="Phosphoglycerate mutase-like"/>
    <property type="match status" value="1"/>
</dbReference>
<proteinExistence type="predicted"/>
<dbReference type="InterPro" id="IPR029033">
    <property type="entry name" value="His_PPase_superfam"/>
</dbReference>
<gene>
    <name evidence="1" type="primary">sixA</name>
    <name evidence="1" type="ORF">EI167_14940</name>
</gene>
<dbReference type="CDD" id="cd07067">
    <property type="entry name" value="HP_PGM_like"/>
    <property type="match status" value="1"/>
</dbReference>
<reference evidence="1 2" key="1">
    <citation type="submission" date="2020-07" db="EMBL/GenBank/DDBJ databases">
        <title>Halophilic bacteria isolated from french cheeses.</title>
        <authorList>
            <person name="Kothe C.I."/>
            <person name="Farah-Kraiem B."/>
            <person name="Renault P."/>
            <person name="Dridi B."/>
        </authorList>
    </citation>
    <scope>NUCLEOTIDE SEQUENCE [LARGE SCALE GENOMIC DNA]</scope>
    <source>
        <strain evidence="1 2">FME14</strain>
    </source>
</reference>
<protein>
    <submittedName>
        <fullName evidence="1">Phosphohistidine phosphatase SixA</fullName>
    </submittedName>
</protein>
<organism evidence="1 2">
    <name type="scientific">Pseudoalteromonas prydzensis</name>
    <dbReference type="NCBI Taxonomy" id="182141"/>
    <lineage>
        <taxon>Bacteria</taxon>
        <taxon>Pseudomonadati</taxon>
        <taxon>Pseudomonadota</taxon>
        <taxon>Gammaproteobacteria</taxon>
        <taxon>Alteromonadales</taxon>
        <taxon>Pseudoalteromonadaceae</taxon>
        <taxon>Pseudoalteromonas</taxon>
    </lineage>
</organism>
<evidence type="ECO:0000313" key="2">
    <source>
        <dbReference type="Proteomes" id="UP000707245"/>
    </source>
</evidence>
<dbReference type="Proteomes" id="UP000707245">
    <property type="component" value="Unassembled WGS sequence"/>
</dbReference>
<dbReference type="InterPro" id="IPR013078">
    <property type="entry name" value="His_Pase_superF_clade-1"/>
</dbReference>
<dbReference type="NCBIfam" id="TIGR00249">
    <property type="entry name" value="sixA"/>
    <property type="match status" value="1"/>
</dbReference>
<comment type="caution">
    <text evidence="1">The sequence shown here is derived from an EMBL/GenBank/DDBJ whole genome shotgun (WGS) entry which is preliminary data.</text>
</comment>
<dbReference type="SMART" id="SM00855">
    <property type="entry name" value="PGAM"/>
    <property type="match status" value="1"/>
</dbReference>
<keyword evidence="2" id="KW-1185">Reference proteome</keyword>